<feature type="coiled-coil region" evidence="1">
    <location>
        <begin position="313"/>
        <end position="351"/>
    </location>
</feature>
<evidence type="ECO:0000256" key="2">
    <source>
        <dbReference type="SAM" id="MobiDB-lite"/>
    </source>
</evidence>
<evidence type="ECO:0000256" key="1">
    <source>
        <dbReference type="SAM" id="Coils"/>
    </source>
</evidence>
<organism evidence="4 5">
    <name type="scientific">Pangasianodon hypophthalmus</name>
    <name type="common">Striped catfish</name>
    <name type="synonym">Helicophagus hypophthalmus</name>
    <dbReference type="NCBI Taxonomy" id="310915"/>
    <lineage>
        <taxon>Eukaryota</taxon>
        <taxon>Metazoa</taxon>
        <taxon>Chordata</taxon>
        <taxon>Craniata</taxon>
        <taxon>Vertebrata</taxon>
        <taxon>Euteleostomi</taxon>
        <taxon>Actinopterygii</taxon>
        <taxon>Neopterygii</taxon>
        <taxon>Teleostei</taxon>
        <taxon>Ostariophysi</taxon>
        <taxon>Siluriformes</taxon>
        <taxon>Pangasiidae</taxon>
        <taxon>Pangasianodon</taxon>
    </lineage>
</organism>
<keyword evidence="5" id="KW-1185">Reference proteome</keyword>
<evidence type="ECO:0000313" key="4">
    <source>
        <dbReference type="EMBL" id="KAB5530941.1"/>
    </source>
</evidence>
<feature type="region of interest" description="Disordered" evidence="2">
    <location>
        <begin position="136"/>
        <end position="158"/>
    </location>
</feature>
<gene>
    <name evidence="4" type="ORF">PHYPO_G00135110</name>
</gene>
<accession>A0A5N5KKV2</accession>
<feature type="compositionally biased region" description="Polar residues" evidence="2">
    <location>
        <begin position="375"/>
        <end position="398"/>
    </location>
</feature>
<comment type="caution">
    <text evidence="4">The sequence shown here is derived from an EMBL/GenBank/DDBJ whole genome shotgun (WGS) entry which is preliminary data.</text>
</comment>
<evidence type="ECO:0000259" key="3">
    <source>
        <dbReference type="Pfam" id="PF13837"/>
    </source>
</evidence>
<evidence type="ECO:0000313" key="5">
    <source>
        <dbReference type="Proteomes" id="UP000327468"/>
    </source>
</evidence>
<feature type="coiled-coil region" evidence="1">
    <location>
        <begin position="185"/>
        <end position="231"/>
    </location>
</feature>
<dbReference type="PANTHER" id="PTHR47595">
    <property type="entry name" value="HEAT SHOCK 70 KDA PROTEIN 14"/>
    <property type="match status" value="1"/>
</dbReference>
<dbReference type="InterPro" id="IPR044822">
    <property type="entry name" value="Myb_DNA-bind_4"/>
</dbReference>
<dbReference type="EMBL" id="VFJC01000024">
    <property type="protein sequence ID" value="KAB5530941.1"/>
    <property type="molecule type" value="Genomic_DNA"/>
</dbReference>
<dbReference type="Proteomes" id="UP000327468">
    <property type="component" value="Chromosome 23"/>
</dbReference>
<proteinExistence type="predicted"/>
<name>A0A5N5KKV2_PANHP</name>
<dbReference type="AlphaFoldDB" id="A0A5N5KKV2"/>
<sequence length="415" mass="48383">MAGNWKDSETKELLSIRSEEEIIRQLNGTVRDAVVYEKITQKLKERGVLREKTQVINKLKTLRKKFHQINQRSSQLGKSDWPYFDMCHYIWGGGRSANPVALLSPLEPFPSENDAEATLSDTDILKTEVCTEFVPLSPAESPLSPQSPPTKSVKKVSRGEQMVKDMKEFFTEMDKDFEERERLRLLEQRQHEECLRKEAKEEEREERARQMAMFKELLESQNNLLRELLRRIPSSTSQWLTPSKNNGEPEATLSVANIPETKECTKFVPNSHAESPQSPPNKRLKKVSQEEQITKDMKECFAEIARTLEERERLRLLEQRQHEERLRKEAKEEAREERARQMAMFKEMQESQNGLLKELLRRMPSPTLQHLNSSKYWHSGSQSRFNKDTAGNINVQNTSEKDMIFNPPSSTSFME</sequence>
<dbReference type="Pfam" id="PF13837">
    <property type="entry name" value="Myb_DNA-bind_4"/>
    <property type="match status" value="1"/>
</dbReference>
<reference evidence="4 5" key="1">
    <citation type="submission" date="2019-06" db="EMBL/GenBank/DDBJ databases">
        <title>A chromosome-scale genome assembly of the striped catfish, Pangasianodon hypophthalmus.</title>
        <authorList>
            <person name="Wen M."/>
            <person name="Zahm M."/>
            <person name="Roques C."/>
            <person name="Cabau C."/>
            <person name="Klopp C."/>
            <person name="Donnadieu C."/>
            <person name="Jouanno E."/>
            <person name="Avarre J.-C."/>
            <person name="Campet M."/>
            <person name="Ha T.T.T."/>
            <person name="Dugue R."/>
            <person name="Lampietro C."/>
            <person name="Louis A."/>
            <person name="Herpin A."/>
            <person name="Echchiki A."/>
            <person name="Berthelot C."/>
            <person name="Parey E."/>
            <person name="Roest-Crollius H."/>
            <person name="Braasch I."/>
            <person name="Postlethwait J."/>
            <person name="Bobe J."/>
            <person name="Montfort J."/>
            <person name="Bouchez O."/>
            <person name="Begum T."/>
            <person name="Schartl M."/>
            <person name="Guiguen Y."/>
        </authorList>
    </citation>
    <scope>NUCLEOTIDE SEQUENCE [LARGE SCALE GENOMIC DNA]</scope>
    <source>
        <strain evidence="4 5">Indonesia</strain>
        <tissue evidence="4">Blood</tissue>
    </source>
</reference>
<keyword evidence="1" id="KW-0175">Coiled coil</keyword>
<dbReference type="Gene3D" id="1.10.10.60">
    <property type="entry name" value="Homeodomain-like"/>
    <property type="match status" value="1"/>
</dbReference>
<feature type="region of interest" description="Disordered" evidence="2">
    <location>
        <begin position="375"/>
        <end position="415"/>
    </location>
</feature>
<protein>
    <recommendedName>
        <fullName evidence="3">Myb/SANT-like DNA-binding domain-containing protein</fullName>
    </recommendedName>
</protein>
<dbReference type="PANTHER" id="PTHR47595:SF1">
    <property type="entry name" value="MYB_SANT-LIKE DNA-BINDING DOMAIN-CONTAINING PROTEIN"/>
    <property type="match status" value="1"/>
</dbReference>
<feature type="domain" description="Myb/SANT-like DNA-binding" evidence="3">
    <location>
        <begin position="4"/>
        <end position="88"/>
    </location>
</feature>